<dbReference type="STRING" id="351160.RCIX247"/>
<sequence>MFYFHPIDISDEEFPRVGKNRPGYWMIKGSIVEKRITRILSSLKKVTKMTLSEALVNCDIAGCKRAITGVPSEADNVLSA</sequence>
<dbReference type="RefSeq" id="WP_012036781.1">
    <property type="nucleotide sequence ID" value="NC_009464.1"/>
</dbReference>
<accession>Q0W7C5</accession>
<keyword evidence="1" id="KW-0378">Hydrolase</keyword>
<gene>
    <name evidence="1" type="ORF">RCIX247</name>
</gene>
<dbReference type="EC" id="3.5.1.-" evidence="1"/>
<evidence type="ECO:0000313" key="2">
    <source>
        <dbReference type="Proteomes" id="UP000000663"/>
    </source>
</evidence>
<dbReference type="AlphaFoldDB" id="Q0W7C5"/>
<organism evidence="1 2">
    <name type="scientific">Methanocella arvoryzae (strain DSM 22066 / NBRC 105507 / MRE50)</name>
    <dbReference type="NCBI Taxonomy" id="351160"/>
    <lineage>
        <taxon>Archaea</taxon>
        <taxon>Methanobacteriati</taxon>
        <taxon>Methanobacteriota</taxon>
        <taxon>Stenosarchaea group</taxon>
        <taxon>Methanomicrobia</taxon>
        <taxon>Methanocellales</taxon>
        <taxon>Methanocellaceae</taxon>
        <taxon>Methanocella</taxon>
    </lineage>
</organism>
<name>Q0W7C5_METAR</name>
<dbReference type="eggNOG" id="arCOG02876">
    <property type="taxonomic scope" value="Archaea"/>
</dbReference>
<dbReference type="GeneID" id="60509985"/>
<dbReference type="KEGG" id="rci:RCIX247"/>
<dbReference type="GO" id="GO:0016787">
    <property type="term" value="F:hydrolase activity"/>
    <property type="evidence" value="ECO:0007669"/>
    <property type="project" value="UniProtKB-KW"/>
</dbReference>
<dbReference type="Proteomes" id="UP000000663">
    <property type="component" value="Chromosome"/>
</dbReference>
<protein>
    <submittedName>
        <fullName evidence="1">Polysaccharide deacetylase, C-terminal</fullName>
        <ecNumber evidence="1">3.5.1.-</ecNumber>
    </submittedName>
</protein>
<reference evidence="1 2" key="1">
    <citation type="journal article" date="2006" name="Science">
        <title>Genome of rice cluster I archaea -- the key methane producers in the rice rhizosphere.</title>
        <authorList>
            <person name="Erkel C."/>
            <person name="Kube M."/>
            <person name="Reinhardt R."/>
            <person name="Liesack W."/>
        </authorList>
    </citation>
    <scope>NUCLEOTIDE SEQUENCE [LARGE SCALE GENOMIC DNA]</scope>
    <source>
        <strain evidence="2">DSM 22066 / NBRC 105507 / MRE50</strain>
    </source>
</reference>
<evidence type="ECO:0000313" key="1">
    <source>
        <dbReference type="EMBL" id="CAJ35718.1"/>
    </source>
</evidence>
<dbReference type="EMBL" id="AM114193">
    <property type="protein sequence ID" value="CAJ35718.1"/>
    <property type="molecule type" value="Genomic_DNA"/>
</dbReference>
<keyword evidence="2" id="KW-1185">Reference proteome</keyword>
<proteinExistence type="predicted"/>